<evidence type="ECO:0000256" key="8">
    <source>
        <dbReference type="ARBA" id="ARBA00022840"/>
    </source>
</evidence>
<dbReference type="Proteomes" id="UP001297581">
    <property type="component" value="Unassembled WGS sequence"/>
</dbReference>
<dbReference type="InterPro" id="IPR003660">
    <property type="entry name" value="HAMP_dom"/>
</dbReference>
<dbReference type="PANTHER" id="PTHR42878:SF7">
    <property type="entry name" value="SENSOR HISTIDINE KINASE GLRK"/>
    <property type="match status" value="1"/>
</dbReference>
<evidence type="ECO:0000256" key="5">
    <source>
        <dbReference type="ARBA" id="ARBA00022679"/>
    </source>
</evidence>
<dbReference type="GO" id="GO:0030295">
    <property type="term" value="F:protein kinase activator activity"/>
    <property type="evidence" value="ECO:0007669"/>
    <property type="project" value="TreeGrafter"/>
</dbReference>
<sequence>MADDKHEPLAALGLRARLLLAIAFSWALGSALVWLVVSRFGVDWLMPSLALGALVSLMLSAWLTRRLSNALKSMELGLLNLIDNDFSASLPGSDDPVLSKLSSLFNRASETLRRERQHLYQRELLLDKVIQNSPNLMLLLDSSGHIIYANDSARHELHGGKGITGMTLTALAAAIGEPMAPILTGDTDGLFTLEREGDSETWHISRGRFTLNGFEHQLILLKQMTRELSRQEVAVWKKVIRVISHELNNSLAPMRSMVNSGRMLAGKLDEPRLNLIFDTIDKRTAHLGEFIEGYARFARLPRPIKAPVDMARLCHELGLQTPFVVVGELPTEPLIADEVQLEQVLLNLLKNAHESGSAPQEVAMAVRTQPASAASPAGVVIEVMDRGPGMSPEVLSQALLPFYSTKQQGTGLGLALCREIIEAHDGRISLQNRSGGGLAVQLFLPAQGA</sequence>
<dbReference type="GO" id="GO:0007234">
    <property type="term" value="P:osmosensory signaling via phosphorelay pathway"/>
    <property type="evidence" value="ECO:0007669"/>
    <property type="project" value="TreeGrafter"/>
</dbReference>
<dbReference type="SMART" id="SM00387">
    <property type="entry name" value="HATPase_c"/>
    <property type="match status" value="1"/>
</dbReference>
<dbReference type="GO" id="GO:0005524">
    <property type="term" value="F:ATP binding"/>
    <property type="evidence" value="ECO:0007669"/>
    <property type="project" value="UniProtKB-KW"/>
</dbReference>
<evidence type="ECO:0000256" key="4">
    <source>
        <dbReference type="ARBA" id="ARBA00022553"/>
    </source>
</evidence>
<reference evidence="13 14" key="1">
    <citation type="submission" date="2022-02" db="EMBL/GenBank/DDBJ databases">
        <title>The genome sequence of Shewanella sp. 3B26.</title>
        <authorList>
            <person name="Du J."/>
        </authorList>
    </citation>
    <scope>NUCLEOTIDE SEQUENCE [LARGE SCALE GENOMIC DNA]</scope>
    <source>
        <strain evidence="13 14">3B26</strain>
    </source>
</reference>
<keyword evidence="7" id="KW-0418">Kinase</keyword>
<dbReference type="SUPFAM" id="SSF55785">
    <property type="entry name" value="PYP-like sensor domain (PAS domain)"/>
    <property type="match status" value="1"/>
</dbReference>
<keyword evidence="10" id="KW-0472">Membrane</keyword>
<dbReference type="PROSITE" id="PS50109">
    <property type="entry name" value="HIS_KIN"/>
    <property type="match status" value="1"/>
</dbReference>
<dbReference type="GO" id="GO:0000156">
    <property type="term" value="F:phosphorelay response regulator activity"/>
    <property type="evidence" value="ECO:0007669"/>
    <property type="project" value="TreeGrafter"/>
</dbReference>
<dbReference type="PANTHER" id="PTHR42878">
    <property type="entry name" value="TWO-COMPONENT HISTIDINE KINASE"/>
    <property type="match status" value="1"/>
</dbReference>
<keyword evidence="5" id="KW-0808">Transferase</keyword>
<dbReference type="InterPro" id="IPR004358">
    <property type="entry name" value="Sig_transdc_His_kin-like_C"/>
</dbReference>
<dbReference type="PROSITE" id="PS50885">
    <property type="entry name" value="HAMP"/>
    <property type="match status" value="1"/>
</dbReference>
<dbReference type="SUPFAM" id="SSF55874">
    <property type="entry name" value="ATPase domain of HSP90 chaperone/DNA topoisomerase II/histidine kinase"/>
    <property type="match status" value="1"/>
</dbReference>
<dbReference type="EMBL" id="JAKUDL010000003">
    <property type="protein sequence ID" value="MCH4294755.1"/>
    <property type="molecule type" value="Genomic_DNA"/>
</dbReference>
<keyword evidence="9" id="KW-0902">Two-component regulatory system</keyword>
<dbReference type="InterPro" id="IPR003594">
    <property type="entry name" value="HATPase_dom"/>
</dbReference>
<comment type="subcellular location">
    <subcellularLocation>
        <location evidence="2">Membrane</location>
    </subcellularLocation>
</comment>
<proteinExistence type="predicted"/>
<evidence type="ECO:0000256" key="9">
    <source>
        <dbReference type="ARBA" id="ARBA00023012"/>
    </source>
</evidence>
<feature type="transmembrane region" description="Helical" evidence="10">
    <location>
        <begin position="18"/>
        <end position="38"/>
    </location>
</feature>
<feature type="domain" description="Histidine kinase" evidence="11">
    <location>
        <begin position="242"/>
        <end position="448"/>
    </location>
</feature>
<keyword evidence="14" id="KW-1185">Reference proteome</keyword>
<accession>A0AAJ1FB52</accession>
<evidence type="ECO:0000259" key="11">
    <source>
        <dbReference type="PROSITE" id="PS50109"/>
    </source>
</evidence>
<dbReference type="SUPFAM" id="SSF47384">
    <property type="entry name" value="Homodimeric domain of signal transducing histidine kinase"/>
    <property type="match status" value="1"/>
</dbReference>
<dbReference type="GO" id="GO:0000155">
    <property type="term" value="F:phosphorelay sensor kinase activity"/>
    <property type="evidence" value="ECO:0007669"/>
    <property type="project" value="InterPro"/>
</dbReference>
<name>A0AAJ1FB52_9GAMM</name>
<evidence type="ECO:0000256" key="6">
    <source>
        <dbReference type="ARBA" id="ARBA00022741"/>
    </source>
</evidence>
<evidence type="ECO:0000256" key="10">
    <source>
        <dbReference type="SAM" id="Phobius"/>
    </source>
</evidence>
<dbReference type="InterPro" id="IPR005467">
    <property type="entry name" value="His_kinase_dom"/>
</dbReference>
<dbReference type="EC" id="2.7.13.3" evidence="3"/>
<keyword evidence="10" id="KW-1133">Transmembrane helix</keyword>
<evidence type="ECO:0000256" key="1">
    <source>
        <dbReference type="ARBA" id="ARBA00000085"/>
    </source>
</evidence>
<dbReference type="GO" id="GO:0016020">
    <property type="term" value="C:membrane"/>
    <property type="evidence" value="ECO:0007669"/>
    <property type="project" value="UniProtKB-SubCell"/>
</dbReference>
<feature type="domain" description="HAMP" evidence="12">
    <location>
        <begin position="65"/>
        <end position="117"/>
    </location>
</feature>
<dbReference type="AlphaFoldDB" id="A0AAJ1FB52"/>
<dbReference type="InterPro" id="IPR050351">
    <property type="entry name" value="BphY/WalK/GraS-like"/>
</dbReference>
<organism evidence="13 14">
    <name type="scientific">Shewanella zhuhaiensis</name>
    <dbReference type="NCBI Taxonomy" id="2919576"/>
    <lineage>
        <taxon>Bacteria</taxon>
        <taxon>Pseudomonadati</taxon>
        <taxon>Pseudomonadota</taxon>
        <taxon>Gammaproteobacteria</taxon>
        <taxon>Alteromonadales</taxon>
        <taxon>Shewanellaceae</taxon>
        <taxon>Shewanella</taxon>
    </lineage>
</organism>
<keyword evidence="8 13" id="KW-0067">ATP-binding</keyword>
<evidence type="ECO:0000259" key="12">
    <source>
        <dbReference type="PROSITE" id="PS50885"/>
    </source>
</evidence>
<dbReference type="Gene3D" id="3.30.565.10">
    <property type="entry name" value="Histidine kinase-like ATPase, C-terminal domain"/>
    <property type="match status" value="1"/>
</dbReference>
<dbReference type="InterPro" id="IPR036097">
    <property type="entry name" value="HisK_dim/P_sf"/>
</dbReference>
<dbReference type="PRINTS" id="PR00344">
    <property type="entry name" value="BCTRLSENSOR"/>
</dbReference>
<protein>
    <recommendedName>
        <fullName evidence="3">histidine kinase</fullName>
        <ecNumber evidence="3">2.7.13.3</ecNumber>
    </recommendedName>
</protein>
<evidence type="ECO:0000313" key="14">
    <source>
        <dbReference type="Proteomes" id="UP001297581"/>
    </source>
</evidence>
<dbReference type="InterPro" id="IPR036890">
    <property type="entry name" value="HATPase_C_sf"/>
</dbReference>
<evidence type="ECO:0000256" key="7">
    <source>
        <dbReference type="ARBA" id="ARBA00022777"/>
    </source>
</evidence>
<gene>
    <name evidence="13" type="ORF">MJ923_10625</name>
</gene>
<evidence type="ECO:0000313" key="13">
    <source>
        <dbReference type="EMBL" id="MCH4294755.1"/>
    </source>
</evidence>
<keyword evidence="6" id="KW-0547">Nucleotide-binding</keyword>
<keyword evidence="4" id="KW-0597">Phosphoprotein</keyword>
<feature type="transmembrane region" description="Helical" evidence="10">
    <location>
        <begin position="44"/>
        <end position="64"/>
    </location>
</feature>
<dbReference type="InterPro" id="IPR035965">
    <property type="entry name" value="PAS-like_dom_sf"/>
</dbReference>
<dbReference type="RefSeq" id="WP_240591061.1">
    <property type="nucleotide sequence ID" value="NZ_JAKUDL010000003.1"/>
</dbReference>
<evidence type="ECO:0000256" key="2">
    <source>
        <dbReference type="ARBA" id="ARBA00004370"/>
    </source>
</evidence>
<comment type="caution">
    <text evidence="13">The sequence shown here is derived from an EMBL/GenBank/DDBJ whole genome shotgun (WGS) entry which is preliminary data.</text>
</comment>
<evidence type="ECO:0000256" key="3">
    <source>
        <dbReference type="ARBA" id="ARBA00012438"/>
    </source>
</evidence>
<dbReference type="Pfam" id="PF02518">
    <property type="entry name" value="HATPase_c"/>
    <property type="match status" value="1"/>
</dbReference>
<keyword evidence="10" id="KW-0812">Transmembrane</keyword>
<comment type="catalytic activity">
    <reaction evidence="1">
        <text>ATP + protein L-histidine = ADP + protein N-phospho-L-histidine.</text>
        <dbReference type="EC" id="2.7.13.3"/>
    </reaction>
</comment>